<dbReference type="GO" id="GO:0003677">
    <property type="term" value="F:DNA binding"/>
    <property type="evidence" value="ECO:0007669"/>
    <property type="project" value="UniProtKB-KW"/>
</dbReference>
<dbReference type="InterPro" id="IPR050613">
    <property type="entry name" value="Sec_Metabolite_Reg"/>
</dbReference>
<dbReference type="GeneID" id="89973872"/>
<name>A0AAV9N3Y0_9EURO</name>
<dbReference type="Pfam" id="PF04082">
    <property type="entry name" value="Fungal_trans"/>
    <property type="match status" value="1"/>
</dbReference>
<keyword evidence="4" id="KW-0238">DNA-binding</keyword>
<dbReference type="Pfam" id="PF00172">
    <property type="entry name" value="Zn_clus"/>
    <property type="match status" value="1"/>
</dbReference>
<dbReference type="PANTHER" id="PTHR31001:SF90">
    <property type="entry name" value="CENTROMERE DNA-BINDING PROTEIN COMPLEX CBF3 SUBUNIT B"/>
    <property type="match status" value="1"/>
</dbReference>
<dbReference type="InterPro" id="IPR001138">
    <property type="entry name" value="Zn2Cys6_DnaBD"/>
</dbReference>
<dbReference type="CDD" id="cd12148">
    <property type="entry name" value="fungal_TF_MHR"/>
    <property type="match status" value="1"/>
</dbReference>
<comment type="subcellular location">
    <subcellularLocation>
        <location evidence="1">Nucleus</location>
    </subcellularLocation>
</comment>
<dbReference type="PANTHER" id="PTHR31001">
    <property type="entry name" value="UNCHARACTERIZED TRANSCRIPTIONAL REGULATORY PROTEIN"/>
    <property type="match status" value="1"/>
</dbReference>
<dbReference type="Proteomes" id="UP001358417">
    <property type="component" value="Unassembled WGS sequence"/>
</dbReference>
<dbReference type="InterPro" id="IPR007219">
    <property type="entry name" value="XnlR_reg_dom"/>
</dbReference>
<proteinExistence type="predicted"/>
<evidence type="ECO:0000256" key="3">
    <source>
        <dbReference type="ARBA" id="ARBA00023015"/>
    </source>
</evidence>
<evidence type="ECO:0000256" key="7">
    <source>
        <dbReference type="SAM" id="MobiDB-lite"/>
    </source>
</evidence>
<dbReference type="AlphaFoldDB" id="A0AAV9N3Y0"/>
<feature type="domain" description="Zn(2)-C6 fungal-type" evidence="8">
    <location>
        <begin position="16"/>
        <end position="45"/>
    </location>
</feature>
<keyword evidence="6" id="KW-0539">Nucleus</keyword>
<evidence type="ECO:0000313" key="9">
    <source>
        <dbReference type="EMBL" id="KAK5048606.1"/>
    </source>
</evidence>
<keyword evidence="10" id="KW-1185">Reference proteome</keyword>
<evidence type="ECO:0000313" key="10">
    <source>
        <dbReference type="Proteomes" id="UP001358417"/>
    </source>
</evidence>
<dbReference type="InterPro" id="IPR036864">
    <property type="entry name" value="Zn2-C6_fun-type_DNA-bd_sf"/>
</dbReference>
<reference evidence="9 10" key="1">
    <citation type="submission" date="2023-08" db="EMBL/GenBank/DDBJ databases">
        <title>Black Yeasts Isolated from many extreme environments.</title>
        <authorList>
            <person name="Coleine C."/>
            <person name="Stajich J.E."/>
            <person name="Selbmann L."/>
        </authorList>
    </citation>
    <scope>NUCLEOTIDE SEQUENCE [LARGE SCALE GENOMIC DNA]</scope>
    <source>
        <strain evidence="9 10">CCFEE 5792</strain>
    </source>
</reference>
<dbReference type="PROSITE" id="PS50048">
    <property type="entry name" value="ZN2_CY6_FUNGAL_2"/>
    <property type="match status" value="1"/>
</dbReference>
<keyword evidence="3" id="KW-0805">Transcription regulation</keyword>
<keyword evidence="5" id="KW-0804">Transcription</keyword>
<feature type="region of interest" description="Disordered" evidence="7">
    <location>
        <begin position="618"/>
        <end position="639"/>
    </location>
</feature>
<accession>A0AAV9N3Y0</accession>
<comment type="caution">
    <text evidence="9">The sequence shown here is derived from an EMBL/GenBank/DDBJ whole genome shotgun (WGS) entry which is preliminary data.</text>
</comment>
<dbReference type="GO" id="GO:0006351">
    <property type="term" value="P:DNA-templated transcription"/>
    <property type="evidence" value="ECO:0007669"/>
    <property type="project" value="InterPro"/>
</dbReference>
<dbReference type="GO" id="GO:0005634">
    <property type="term" value="C:nucleus"/>
    <property type="evidence" value="ECO:0007669"/>
    <property type="project" value="UniProtKB-SubCell"/>
</dbReference>
<keyword evidence="2" id="KW-0479">Metal-binding</keyword>
<organism evidence="9 10">
    <name type="scientific">Exophiala bonariae</name>
    <dbReference type="NCBI Taxonomy" id="1690606"/>
    <lineage>
        <taxon>Eukaryota</taxon>
        <taxon>Fungi</taxon>
        <taxon>Dikarya</taxon>
        <taxon>Ascomycota</taxon>
        <taxon>Pezizomycotina</taxon>
        <taxon>Eurotiomycetes</taxon>
        <taxon>Chaetothyriomycetidae</taxon>
        <taxon>Chaetothyriales</taxon>
        <taxon>Herpotrichiellaceae</taxon>
        <taxon>Exophiala</taxon>
    </lineage>
</organism>
<evidence type="ECO:0000259" key="8">
    <source>
        <dbReference type="PROSITE" id="PS50048"/>
    </source>
</evidence>
<dbReference type="CDD" id="cd00067">
    <property type="entry name" value="GAL4"/>
    <property type="match status" value="1"/>
</dbReference>
<dbReference type="RefSeq" id="XP_064703965.1">
    <property type="nucleotide sequence ID" value="XM_064849262.1"/>
</dbReference>
<gene>
    <name evidence="9" type="ORF">LTR84_005697</name>
</gene>
<dbReference type="SMART" id="SM00066">
    <property type="entry name" value="GAL4"/>
    <property type="match status" value="1"/>
</dbReference>
<sequence>MPSSLQKNRARPDPVSCQSCRSKKLKCNRVQPCTNCTARGIPCKFLVPPQKQSLANITSRGNADLLERIERLEAVALIPSSAQTLSNHVTDDTYTGPTLVAKPDSGNMLVSDEHKIRDEDSQVLENVGTREDTVLFSLSDALVIRIASTKDELSEGTSSHHTMQTASYPQANGNVIIFPPFNMAMQLFQCYETYVDHISRILHIPTVRALIKTVYLRLNQGKPSPPGQTALLLSIFALSAVFYQAFEQSEVAASEEEAVNLARAMAKGAFDVLDYARRSTSGTLEDIQAYILMSHVTFHFDGFSARGRLLFATAAAIAKDLCLHKLDANQSVNLDTSIRCMIDREVKRRLFWYLAASDWLSAAISGPQEGTYSIHPGHINVQIPRNCNDDDFGMEEEKEPDSGPQPTSMTYFIEKIRLAHICREIVDTVPMDAVKLQQMPYENIIVLDQKLTNFIDNLPYFFRLDIDSRQQSQPLEMIYPNIQLQRYCIIGAVHSRRCKLHQRFLLRQSSDPRYSYSRQACLESARTVLHFYDGISDHHPPRTMLHGVGIAMHYMHLAMVVLVMDLCFNKIQADEVTIKEEVKAGLQLFESTRHQSPLLKQFGSSLCHVMSKHNVDLSDSMGSSPHRGVDHDRNSNSAPFDVAAGENSQFPNFQNDIAHPVEFLDPSFDEIWQRTIETEPCADLSAWDSMFSAIDDRPL</sequence>
<dbReference type="Gene3D" id="4.10.240.10">
    <property type="entry name" value="Zn(2)-C6 fungal-type DNA-binding domain"/>
    <property type="match status" value="1"/>
</dbReference>
<evidence type="ECO:0000256" key="4">
    <source>
        <dbReference type="ARBA" id="ARBA00023125"/>
    </source>
</evidence>
<evidence type="ECO:0000256" key="1">
    <source>
        <dbReference type="ARBA" id="ARBA00004123"/>
    </source>
</evidence>
<protein>
    <recommendedName>
        <fullName evidence="8">Zn(2)-C6 fungal-type domain-containing protein</fullName>
    </recommendedName>
</protein>
<evidence type="ECO:0000256" key="6">
    <source>
        <dbReference type="ARBA" id="ARBA00023242"/>
    </source>
</evidence>
<evidence type="ECO:0000256" key="5">
    <source>
        <dbReference type="ARBA" id="ARBA00023163"/>
    </source>
</evidence>
<dbReference type="GO" id="GO:0008270">
    <property type="term" value="F:zinc ion binding"/>
    <property type="evidence" value="ECO:0007669"/>
    <property type="project" value="InterPro"/>
</dbReference>
<dbReference type="SUPFAM" id="SSF57701">
    <property type="entry name" value="Zn2/Cys6 DNA-binding domain"/>
    <property type="match status" value="1"/>
</dbReference>
<dbReference type="EMBL" id="JAVRRD010000021">
    <property type="protein sequence ID" value="KAK5048606.1"/>
    <property type="molecule type" value="Genomic_DNA"/>
</dbReference>
<dbReference type="PROSITE" id="PS00463">
    <property type="entry name" value="ZN2_CY6_FUNGAL_1"/>
    <property type="match status" value="1"/>
</dbReference>
<evidence type="ECO:0000256" key="2">
    <source>
        <dbReference type="ARBA" id="ARBA00022723"/>
    </source>
</evidence>
<dbReference type="GO" id="GO:0000981">
    <property type="term" value="F:DNA-binding transcription factor activity, RNA polymerase II-specific"/>
    <property type="evidence" value="ECO:0007669"/>
    <property type="project" value="InterPro"/>
</dbReference>